<feature type="region of interest" description="Disordered" evidence="12">
    <location>
        <begin position="1"/>
        <end position="30"/>
    </location>
</feature>
<dbReference type="PANTHER" id="PTHR45760:SF2">
    <property type="entry name" value="FI19922P1-RELATED"/>
    <property type="match status" value="1"/>
</dbReference>
<keyword evidence="3 11" id="KW-0813">Transport</keyword>
<proteinExistence type="inferred from homology"/>
<dbReference type="OrthoDB" id="1747031at2759"/>
<keyword evidence="9 10" id="KW-0472">Membrane</keyword>
<reference evidence="13" key="1">
    <citation type="submission" date="2020-06" db="EMBL/GenBank/DDBJ databases">
        <authorList>
            <consortium name="Plant Systems Biology data submission"/>
        </authorList>
    </citation>
    <scope>NUCLEOTIDE SEQUENCE</scope>
    <source>
        <strain evidence="13">D6</strain>
    </source>
</reference>
<dbReference type="InterPro" id="IPR023395">
    <property type="entry name" value="MCP_dom_sf"/>
</dbReference>
<evidence type="ECO:0000256" key="6">
    <source>
        <dbReference type="ARBA" id="ARBA00022792"/>
    </source>
</evidence>
<evidence type="ECO:0000256" key="3">
    <source>
        <dbReference type="ARBA" id="ARBA00022448"/>
    </source>
</evidence>
<keyword evidence="6" id="KW-0999">Mitochondrion inner membrane</keyword>
<dbReference type="PROSITE" id="PS50920">
    <property type="entry name" value="SOLCAR"/>
    <property type="match status" value="3"/>
</dbReference>
<dbReference type="InterPro" id="IPR018108">
    <property type="entry name" value="MCP_transmembrane"/>
</dbReference>
<keyword evidence="5" id="KW-0677">Repeat</keyword>
<evidence type="ECO:0000256" key="1">
    <source>
        <dbReference type="ARBA" id="ARBA00004448"/>
    </source>
</evidence>
<dbReference type="Proteomes" id="UP001153069">
    <property type="component" value="Unassembled WGS sequence"/>
</dbReference>
<organism evidence="13 14">
    <name type="scientific">Seminavis robusta</name>
    <dbReference type="NCBI Taxonomy" id="568900"/>
    <lineage>
        <taxon>Eukaryota</taxon>
        <taxon>Sar</taxon>
        <taxon>Stramenopiles</taxon>
        <taxon>Ochrophyta</taxon>
        <taxon>Bacillariophyta</taxon>
        <taxon>Bacillariophyceae</taxon>
        <taxon>Bacillariophycidae</taxon>
        <taxon>Naviculales</taxon>
        <taxon>Naviculaceae</taxon>
        <taxon>Seminavis</taxon>
    </lineage>
</organism>
<comment type="subcellular location">
    <subcellularLocation>
        <location evidence="1">Mitochondrion inner membrane</location>
        <topology evidence="1">Multi-pass membrane protein</topology>
    </subcellularLocation>
</comment>
<protein>
    <submittedName>
        <fullName evidence="13">25 member 40</fullName>
    </submittedName>
</protein>
<evidence type="ECO:0000256" key="10">
    <source>
        <dbReference type="PROSITE-ProRule" id="PRU00282"/>
    </source>
</evidence>
<evidence type="ECO:0000313" key="13">
    <source>
        <dbReference type="EMBL" id="CAB9502628.1"/>
    </source>
</evidence>
<accession>A0A9N8H5F7</accession>
<dbReference type="AlphaFoldDB" id="A0A9N8H5F7"/>
<dbReference type="GO" id="GO:1990542">
    <property type="term" value="P:mitochondrial transmembrane transport"/>
    <property type="evidence" value="ECO:0007669"/>
    <property type="project" value="InterPro"/>
</dbReference>
<dbReference type="Gene3D" id="1.50.40.10">
    <property type="entry name" value="Mitochondrial carrier domain"/>
    <property type="match status" value="2"/>
</dbReference>
<dbReference type="EMBL" id="CAICTM010000141">
    <property type="protein sequence ID" value="CAB9502628.1"/>
    <property type="molecule type" value="Genomic_DNA"/>
</dbReference>
<feature type="repeat" description="Solcar" evidence="10">
    <location>
        <begin position="309"/>
        <end position="422"/>
    </location>
</feature>
<keyword evidence="8" id="KW-0496">Mitochondrion</keyword>
<evidence type="ECO:0000256" key="11">
    <source>
        <dbReference type="RuleBase" id="RU000488"/>
    </source>
</evidence>
<sequence>MATSSPNEKGGSNQNKPQSPPLLAASPSTSSSEQAAVSTRIISGSIGSVVTALCVTPLEVVKVHLQNAKPTNPTPPSPIIPQNVSLCPKGCGTFVLNNGLCDSILPKCAVPYFDERGNLKCLDTTKSAATKSKPAIITATTTTGSSSSQGTFAMIRSIFLKEGYQGIYAGLAPTLVMGVPSTVFYYTVYDEILAHARNNYHLTSAWIPFWAGSSARLGTTLLTAPLELVRTRQASRVGAGQDVASNGGILAELRQIVRQEGCGALYKGLGPTLWRDVPFSGIYWVSLEQFRAFYTAQLIDGKGRPSAVQQAGISFLSGASAGMVAAACTTPFDVVKTRQQSAILTTTAVEAPAELAACKHDGHVVYRAAPAEVSGRTIWSDLRAIYEMEGVNGLWRGNQTRMIKVAPSCAIMIMCYELGKSMLTPSNNY</sequence>
<evidence type="ECO:0000313" key="14">
    <source>
        <dbReference type="Proteomes" id="UP001153069"/>
    </source>
</evidence>
<evidence type="ECO:0000256" key="8">
    <source>
        <dbReference type="ARBA" id="ARBA00023128"/>
    </source>
</evidence>
<feature type="repeat" description="Solcar" evidence="10">
    <location>
        <begin position="116"/>
        <end position="195"/>
    </location>
</feature>
<keyword evidence="7" id="KW-1133">Transmembrane helix</keyword>
<evidence type="ECO:0000256" key="2">
    <source>
        <dbReference type="ARBA" id="ARBA00006375"/>
    </source>
</evidence>
<dbReference type="Pfam" id="PF00153">
    <property type="entry name" value="Mito_carr"/>
    <property type="match status" value="4"/>
</dbReference>
<feature type="compositionally biased region" description="Low complexity" evidence="12">
    <location>
        <begin position="21"/>
        <end position="30"/>
    </location>
</feature>
<evidence type="ECO:0000256" key="12">
    <source>
        <dbReference type="SAM" id="MobiDB-lite"/>
    </source>
</evidence>
<keyword evidence="14" id="KW-1185">Reference proteome</keyword>
<name>A0A9N8H5F7_9STRA</name>
<keyword evidence="4 10" id="KW-0812">Transmembrane</keyword>
<dbReference type="GO" id="GO:0005743">
    <property type="term" value="C:mitochondrial inner membrane"/>
    <property type="evidence" value="ECO:0007669"/>
    <property type="project" value="UniProtKB-SubCell"/>
</dbReference>
<comment type="caution">
    <text evidence="13">The sequence shown here is derived from an EMBL/GenBank/DDBJ whole genome shotgun (WGS) entry which is preliminary data.</text>
</comment>
<feature type="compositionally biased region" description="Polar residues" evidence="12">
    <location>
        <begin position="1"/>
        <end position="16"/>
    </location>
</feature>
<gene>
    <name evidence="13" type="ORF">SEMRO_142_G066050.1</name>
</gene>
<dbReference type="PANTHER" id="PTHR45760">
    <property type="entry name" value="FI19922P1-RELATED"/>
    <property type="match status" value="1"/>
</dbReference>
<feature type="repeat" description="Solcar" evidence="10">
    <location>
        <begin position="203"/>
        <end position="293"/>
    </location>
</feature>
<evidence type="ECO:0000256" key="9">
    <source>
        <dbReference type="ARBA" id="ARBA00023136"/>
    </source>
</evidence>
<evidence type="ECO:0000256" key="7">
    <source>
        <dbReference type="ARBA" id="ARBA00022989"/>
    </source>
</evidence>
<evidence type="ECO:0000256" key="4">
    <source>
        <dbReference type="ARBA" id="ARBA00022692"/>
    </source>
</evidence>
<dbReference type="InterPro" id="IPR045315">
    <property type="entry name" value="Mtm1-like"/>
</dbReference>
<comment type="similarity">
    <text evidence="2 11">Belongs to the mitochondrial carrier (TC 2.A.29) family.</text>
</comment>
<dbReference type="SUPFAM" id="SSF103506">
    <property type="entry name" value="Mitochondrial carrier"/>
    <property type="match status" value="1"/>
</dbReference>
<evidence type="ECO:0000256" key="5">
    <source>
        <dbReference type="ARBA" id="ARBA00022737"/>
    </source>
</evidence>